<protein>
    <submittedName>
        <fullName evidence="2">Uncharacterized protein</fullName>
    </submittedName>
</protein>
<sequence>MAPVSPSSWPWFPFPAVSLALVSTLYCHTGNLLASHTPAPYLVIIIITLLPLPPIHNYPPPRPPSPRRLCTKHPSPTTPQSLPPSQHVPCPVTSAAMIYPVDRLVQNILSRPLHHASRLALPALRYG</sequence>
<accession>A0A8K0SXE4</accession>
<evidence type="ECO:0000256" key="1">
    <source>
        <dbReference type="SAM" id="MobiDB-lite"/>
    </source>
</evidence>
<gene>
    <name evidence="2" type="ORF">B0I35DRAFT_167128</name>
</gene>
<dbReference type="AlphaFoldDB" id="A0A8K0SXE4"/>
<feature type="compositionally biased region" description="Low complexity" evidence="1">
    <location>
        <begin position="74"/>
        <end position="85"/>
    </location>
</feature>
<keyword evidence="3" id="KW-1185">Reference proteome</keyword>
<reference evidence="2" key="1">
    <citation type="journal article" date="2021" name="Nat. Commun.">
        <title>Genetic determinants of endophytism in the Arabidopsis root mycobiome.</title>
        <authorList>
            <person name="Mesny F."/>
            <person name="Miyauchi S."/>
            <person name="Thiergart T."/>
            <person name="Pickel B."/>
            <person name="Atanasova L."/>
            <person name="Karlsson M."/>
            <person name="Huettel B."/>
            <person name="Barry K.W."/>
            <person name="Haridas S."/>
            <person name="Chen C."/>
            <person name="Bauer D."/>
            <person name="Andreopoulos W."/>
            <person name="Pangilinan J."/>
            <person name="LaButti K."/>
            <person name="Riley R."/>
            <person name="Lipzen A."/>
            <person name="Clum A."/>
            <person name="Drula E."/>
            <person name="Henrissat B."/>
            <person name="Kohler A."/>
            <person name="Grigoriev I.V."/>
            <person name="Martin F.M."/>
            <person name="Hacquard S."/>
        </authorList>
    </citation>
    <scope>NUCLEOTIDE SEQUENCE</scope>
    <source>
        <strain evidence="2">MPI-CAGE-CH-0235</strain>
    </source>
</reference>
<feature type="region of interest" description="Disordered" evidence="1">
    <location>
        <begin position="59"/>
        <end position="86"/>
    </location>
</feature>
<organism evidence="2 3">
    <name type="scientific">Stachybotrys elegans</name>
    <dbReference type="NCBI Taxonomy" id="80388"/>
    <lineage>
        <taxon>Eukaryota</taxon>
        <taxon>Fungi</taxon>
        <taxon>Dikarya</taxon>
        <taxon>Ascomycota</taxon>
        <taxon>Pezizomycotina</taxon>
        <taxon>Sordariomycetes</taxon>
        <taxon>Hypocreomycetidae</taxon>
        <taxon>Hypocreales</taxon>
        <taxon>Stachybotryaceae</taxon>
        <taxon>Stachybotrys</taxon>
    </lineage>
</organism>
<name>A0A8K0SXE4_9HYPO</name>
<dbReference type="EMBL" id="JAGPNK010000003">
    <property type="protein sequence ID" value="KAH7324670.1"/>
    <property type="molecule type" value="Genomic_DNA"/>
</dbReference>
<evidence type="ECO:0000313" key="3">
    <source>
        <dbReference type="Proteomes" id="UP000813444"/>
    </source>
</evidence>
<proteinExistence type="predicted"/>
<dbReference type="Proteomes" id="UP000813444">
    <property type="component" value="Unassembled WGS sequence"/>
</dbReference>
<comment type="caution">
    <text evidence="2">The sequence shown here is derived from an EMBL/GenBank/DDBJ whole genome shotgun (WGS) entry which is preliminary data.</text>
</comment>
<evidence type="ECO:0000313" key="2">
    <source>
        <dbReference type="EMBL" id="KAH7324670.1"/>
    </source>
</evidence>